<sequence length="125" mass="13978">MDIKKLGLASTIAVLSVTMSLGGCDLFKSQAEIKYDKVKAKWQKALDEVDKARKEEINTAERKQALSKAREAEREFGDKSAEYKKAIAELSNIPTPKLDKANDEYDKALAEYKKAGAEYYGPKGW</sequence>
<reference evidence="2 3" key="1">
    <citation type="submission" date="2018-11" db="EMBL/GenBank/DDBJ databases">
        <title>Genome Analysis of Haplotype D of Candidatus Liberibacter Solanacearum.</title>
        <authorList>
            <person name="Katsir L."/>
            <person name="Ruan Z."/>
            <person name="Santos Garcia D."/>
            <person name="Piasezky A."/>
            <person name="Jiang J."/>
            <person name="Sela N."/>
            <person name="Freilich S."/>
            <person name="Bahar O."/>
        </authorList>
    </citation>
    <scope>NUCLEOTIDE SEQUENCE [LARGE SCALE GENOMIC DNA]</scope>
    <source>
        <strain evidence="3">haplotype D1</strain>
    </source>
</reference>
<feature type="coiled-coil region" evidence="1">
    <location>
        <begin position="35"/>
        <end position="118"/>
    </location>
</feature>
<dbReference type="EMBL" id="PKRU02000010">
    <property type="protein sequence ID" value="RPD37424.1"/>
    <property type="molecule type" value="Genomic_DNA"/>
</dbReference>
<protein>
    <recommendedName>
        <fullName evidence="4">Lipoprotein</fullName>
    </recommendedName>
</protein>
<proteinExistence type="predicted"/>
<gene>
    <name evidence="2" type="ORF">C0030_002260</name>
</gene>
<dbReference type="AlphaFoldDB" id="A0A424FMR6"/>
<comment type="caution">
    <text evidence="2">The sequence shown here is derived from an EMBL/GenBank/DDBJ whole genome shotgun (WGS) entry which is preliminary data.</text>
</comment>
<dbReference type="RefSeq" id="WP_103846782.1">
    <property type="nucleotide sequence ID" value="NZ_PKRU02000010.1"/>
</dbReference>
<evidence type="ECO:0000313" key="2">
    <source>
        <dbReference type="EMBL" id="RPD37424.1"/>
    </source>
</evidence>
<accession>A0A424FMR6</accession>
<dbReference type="Proteomes" id="UP000236895">
    <property type="component" value="Unassembled WGS sequence"/>
</dbReference>
<dbReference type="PROSITE" id="PS51257">
    <property type="entry name" value="PROKAR_LIPOPROTEIN"/>
    <property type="match status" value="1"/>
</dbReference>
<organism evidence="2 3">
    <name type="scientific">Candidatus Liberibacter solanacearum</name>
    <dbReference type="NCBI Taxonomy" id="556287"/>
    <lineage>
        <taxon>Bacteria</taxon>
        <taxon>Pseudomonadati</taxon>
        <taxon>Pseudomonadota</taxon>
        <taxon>Alphaproteobacteria</taxon>
        <taxon>Hyphomicrobiales</taxon>
        <taxon>Rhizobiaceae</taxon>
        <taxon>Liberibacter</taxon>
    </lineage>
</organism>
<name>A0A424FMR6_9HYPH</name>
<keyword evidence="1" id="KW-0175">Coiled coil</keyword>
<evidence type="ECO:0000256" key="1">
    <source>
        <dbReference type="SAM" id="Coils"/>
    </source>
</evidence>
<evidence type="ECO:0000313" key="3">
    <source>
        <dbReference type="Proteomes" id="UP000236895"/>
    </source>
</evidence>
<evidence type="ECO:0008006" key="4">
    <source>
        <dbReference type="Google" id="ProtNLM"/>
    </source>
</evidence>